<dbReference type="HOGENOM" id="CLU_088964_2_0_14"/>
<dbReference type="SUPFAM" id="SSF52218">
    <property type="entry name" value="Flavoproteins"/>
    <property type="match status" value="1"/>
</dbReference>
<dbReference type="InterPro" id="IPR023048">
    <property type="entry name" value="NADH:quinone_OxRdtase_FMN_depd"/>
</dbReference>
<dbReference type="HAMAP" id="MF_01216">
    <property type="entry name" value="Azoreductase_type1"/>
    <property type="match status" value="1"/>
</dbReference>
<feature type="binding site" evidence="6">
    <location>
        <position position="9"/>
    </location>
    <ligand>
        <name>FMN</name>
        <dbReference type="ChEBI" id="CHEBI:58210"/>
    </ligand>
</feature>
<name>C5J6Q5_MESCH</name>
<evidence type="ECO:0000256" key="1">
    <source>
        <dbReference type="ARBA" id="ARBA00022630"/>
    </source>
</evidence>
<comment type="subunit">
    <text evidence="6">Homodimer.</text>
</comment>
<evidence type="ECO:0000313" key="8">
    <source>
        <dbReference type="EMBL" id="CAT05165.1"/>
    </source>
</evidence>
<evidence type="ECO:0000256" key="6">
    <source>
        <dbReference type="HAMAP-Rule" id="MF_01216"/>
    </source>
</evidence>
<evidence type="ECO:0000313" key="9">
    <source>
        <dbReference type="Proteomes" id="UP000001491"/>
    </source>
</evidence>
<dbReference type="GO" id="GO:0016652">
    <property type="term" value="F:oxidoreductase activity, acting on NAD(P)H as acceptor"/>
    <property type="evidence" value="ECO:0007669"/>
    <property type="project" value="UniProtKB-UniRule"/>
</dbReference>
<dbReference type="GO" id="GO:0016655">
    <property type="term" value="F:oxidoreductase activity, acting on NAD(P)H, quinone or similar compound as acceptor"/>
    <property type="evidence" value="ECO:0007669"/>
    <property type="project" value="InterPro"/>
</dbReference>
<evidence type="ECO:0000256" key="4">
    <source>
        <dbReference type="ARBA" id="ARBA00023027"/>
    </source>
</evidence>
<dbReference type="EC" id="1.7.1.17" evidence="6"/>
<keyword evidence="9" id="KW-1185">Reference proteome</keyword>
<evidence type="ECO:0000259" key="7">
    <source>
        <dbReference type="Pfam" id="PF02525"/>
    </source>
</evidence>
<keyword evidence="1 6" id="KW-0285">Flavoprotein</keyword>
<evidence type="ECO:0000256" key="2">
    <source>
        <dbReference type="ARBA" id="ARBA00022643"/>
    </source>
</evidence>
<dbReference type="Pfam" id="PF02525">
    <property type="entry name" value="Flavodoxin_2"/>
    <property type="match status" value="1"/>
</dbReference>
<dbReference type="AlphaFoldDB" id="C5J6Q5"/>
<comment type="function">
    <text evidence="6">Also exhibits azoreductase activity. Catalyzes the reductive cleavage of the azo bond in aromatic azo compounds to the corresponding amines.</text>
</comment>
<dbReference type="PANTHER" id="PTHR43741">
    <property type="entry name" value="FMN-DEPENDENT NADH-AZOREDUCTASE 1"/>
    <property type="match status" value="1"/>
</dbReference>
<dbReference type="KEGG" id="mco:MCJ_004630"/>
<dbReference type="Proteomes" id="UP000001491">
    <property type="component" value="Chromosome"/>
</dbReference>
<comment type="function">
    <text evidence="6">Quinone reductase that provides resistance to thiol-specific stress caused by electrophilic quinones.</text>
</comment>
<keyword evidence="4 6" id="KW-0520">NAD</keyword>
<comment type="similarity">
    <text evidence="6">Belongs to the azoreductase type 1 family.</text>
</comment>
<comment type="catalytic activity">
    <reaction evidence="5">
        <text>N,N-dimethyl-1,4-phenylenediamine + anthranilate + 2 NAD(+) = 2-(4-dimethylaminophenyl)diazenylbenzoate + 2 NADH + 2 H(+)</text>
        <dbReference type="Rhea" id="RHEA:55872"/>
        <dbReference type="ChEBI" id="CHEBI:15378"/>
        <dbReference type="ChEBI" id="CHEBI:15783"/>
        <dbReference type="ChEBI" id="CHEBI:16567"/>
        <dbReference type="ChEBI" id="CHEBI:57540"/>
        <dbReference type="ChEBI" id="CHEBI:57945"/>
        <dbReference type="ChEBI" id="CHEBI:71579"/>
        <dbReference type="EC" id="1.7.1.17"/>
    </reaction>
    <physiologicalReaction direction="right-to-left" evidence="5">
        <dbReference type="Rhea" id="RHEA:55874"/>
    </physiologicalReaction>
</comment>
<dbReference type="InterPro" id="IPR029039">
    <property type="entry name" value="Flavoprotein-like_sf"/>
</dbReference>
<evidence type="ECO:0000256" key="5">
    <source>
        <dbReference type="ARBA" id="ARBA00048542"/>
    </source>
</evidence>
<dbReference type="EC" id="1.6.5.-" evidence="6"/>
<dbReference type="InterPro" id="IPR050104">
    <property type="entry name" value="FMN-dep_NADH:Q_OxRdtase_AzoR1"/>
</dbReference>
<keyword evidence="2 6" id="KW-0288">FMN</keyword>
<dbReference type="NCBIfam" id="NF002370">
    <property type="entry name" value="PRK01355.1"/>
    <property type="match status" value="1"/>
</dbReference>
<dbReference type="GO" id="GO:0010181">
    <property type="term" value="F:FMN binding"/>
    <property type="evidence" value="ECO:0007669"/>
    <property type="project" value="UniProtKB-UniRule"/>
</dbReference>
<dbReference type="Gene3D" id="3.40.50.360">
    <property type="match status" value="1"/>
</dbReference>
<feature type="binding site" evidence="6">
    <location>
        <begin position="16"/>
        <end position="18"/>
    </location>
    <ligand>
        <name>FMN</name>
        <dbReference type="ChEBI" id="CHEBI:58210"/>
    </ligand>
</feature>
<accession>C5J6Q5</accession>
<dbReference type="eggNOG" id="COG1182">
    <property type="taxonomic scope" value="Bacteria"/>
</dbReference>
<protein>
    <recommendedName>
        <fullName evidence="6">FMN dependent NADH:quinone oxidoreductase</fullName>
        <ecNumber evidence="6">1.6.5.-</ecNumber>
    </recommendedName>
    <alternativeName>
        <fullName evidence="6">Azo-dye reductase</fullName>
    </alternativeName>
    <alternativeName>
        <fullName evidence="6">FMN-dependent NADH-azo compound oxidoreductase</fullName>
    </alternativeName>
    <alternativeName>
        <fullName evidence="6">FMN-dependent NADH-azoreductase</fullName>
        <ecNumber evidence="6">1.7.1.17</ecNumber>
    </alternativeName>
</protein>
<dbReference type="GO" id="GO:0009055">
    <property type="term" value="F:electron transfer activity"/>
    <property type="evidence" value="ECO:0007669"/>
    <property type="project" value="UniProtKB-UniRule"/>
</dbReference>
<sequence>MNILVIKSSVNEKKGSFSSAISDLFVKFYKEFHPDHNIEVFDLNDFEVANNSLNKNNLLDHSFFEKNKSDFWIDKIKQSDKIVFSTSMTNFHYSATTKNFFDTIIVSGKTFKYDKDSVEAYGLVNNIKNIQIITSQGAPLGWYPFGDHTNLIYQTFKWIGAEIKNKPFILAGTKVAPYNTKSISEILEENSKEIKELARIF</sequence>
<gene>
    <name evidence="6 8" type="primary">azoR</name>
    <name evidence="8" type="ordered locus">MCJ_004630</name>
</gene>
<keyword evidence="3 6" id="KW-0560">Oxidoreductase</keyword>
<proteinExistence type="inferred from homology"/>
<comment type="cofactor">
    <cofactor evidence="6">
        <name>FMN</name>
        <dbReference type="ChEBI" id="CHEBI:58210"/>
    </cofactor>
    <text evidence="6">Binds 1 FMN per subunit.</text>
</comment>
<evidence type="ECO:0000256" key="3">
    <source>
        <dbReference type="ARBA" id="ARBA00023002"/>
    </source>
</evidence>
<comment type="catalytic activity">
    <reaction evidence="6">
        <text>2 a quinone + NADH + H(+) = 2 a 1,4-benzosemiquinone + NAD(+)</text>
        <dbReference type="Rhea" id="RHEA:65952"/>
        <dbReference type="ChEBI" id="CHEBI:15378"/>
        <dbReference type="ChEBI" id="CHEBI:57540"/>
        <dbReference type="ChEBI" id="CHEBI:57945"/>
        <dbReference type="ChEBI" id="CHEBI:132124"/>
        <dbReference type="ChEBI" id="CHEBI:134225"/>
    </reaction>
</comment>
<feature type="domain" description="Flavodoxin-like fold" evidence="7">
    <location>
        <begin position="1"/>
        <end position="189"/>
    </location>
</feature>
<organism evidence="8 9">
    <name type="scientific">Mesomycoplasma conjunctivae (strain ATCC 25834 / NCTC 10147 / HRC/581)</name>
    <name type="common">Mycoplasma conjunctivae</name>
    <dbReference type="NCBI Taxonomy" id="572263"/>
    <lineage>
        <taxon>Bacteria</taxon>
        <taxon>Bacillati</taxon>
        <taxon>Mycoplasmatota</taxon>
        <taxon>Mycoplasmoidales</taxon>
        <taxon>Metamycoplasmataceae</taxon>
        <taxon>Mesomycoplasma</taxon>
    </lineage>
</organism>
<dbReference type="PANTHER" id="PTHR43741:SF4">
    <property type="entry name" value="FMN-DEPENDENT NADH:QUINONE OXIDOREDUCTASE"/>
    <property type="match status" value="1"/>
</dbReference>
<dbReference type="InterPro" id="IPR003680">
    <property type="entry name" value="Flavodoxin_fold"/>
</dbReference>
<reference evidence="9" key="1">
    <citation type="journal article" date="2009" name="BMC Bioinformatics">
        <title>The Mycoplasma conjunctivae genome sequencing, annotation and analysis.</title>
        <authorList>
            <person name="Calderon-Copete S.P."/>
            <person name="Wigger G."/>
            <person name="Wunderlin C."/>
            <person name="Schmidheini T."/>
            <person name="Frey J."/>
            <person name="Quail M.A."/>
            <person name="Falquet L."/>
        </authorList>
    </citation>
    <scope>NUCLEOTIDE SEQUENCE [LARGE SCALE GENOMIC DNA]</scope>
    <source>
        <strain evidence="9">ATCC 25834 / NCTC 10147 / HRC/581</strain>
    </source>
</reference>
<dbReference type="EMBL" id="FM864216">
    <property type="protein sequence ID" value="CAT05165.1"/>
    <property type="molecule type" value="Genomic_DNA"/>
</dbReference>
<comment type="caution">
    <text evidence="6">Lacks conserved residue(s) required for the propagation of feature annotation.</text>
</comment>